<dbReference type="RefSeq" id="WP_023052258.1">
    <property type="nucleotide sequence ID" value="NZ_KI518131.1"/>
</dbReference>
<evidence type="ECO:0008006" key="3">
    <source>
        <dbReference type="Google" id="ProtNLM"/>
    </source>
</evidence>
<reference evidence="1 2" key="1">
    <citation type="submission" date="2013-08" db="EMBL/GenBank/DDBJ databases">
        <authorList>
            <person name="Weinstock G."/>
            <person name="Sodergren E."/>
            <person name="Wylie T."/>
            <person name="Fulton L."/>
            <person name="Fulton R."/>
            <person name="Fronick C."/>
            <person name="O'Laughlin M."/>
            <person name="Godfrey J."/>
            <person name="Miner T."/>
            <person name="Herter B."/>
            <person name="Appelbaum E."/>
            <person name="Cordes M."/>
            <person name="Lek S."/>
            <person name="Wollam A."/>
            <person name="Pepin K.H."/>
            <person name="Palsikar V.B."/>
            <person name="Mitreva M."/>
            <person name="Wilson R.K."/>
        </authorList>
    </citation>
    <scope>NUCLEOTIDE SEQUENCE [LARGE SCALE GENOMIC DNA]</scope>
    <source>
        <strain evidence="1 2">ATCC BAA-474</strain>
    </source>
</reference>
<sequence length="198" mass="23892">MFLSPGEKILKYRKHYKIKQEDITGDKVSKTYLGMVESGRKSLSKKMSVIFYKNLKRIVEELGEELTITYESFIETSEEQAKKYLDKVIKDREINNKWLVEEGILKVSKIDQIKYIIDLAEMYLKLENTNEARRMYSKLFQRITEIKKYEKEFEIFINLCAKHEKYEIISLLFNKYKDDILANQILKRNDKIYYLYLF</sequence>
<accession>U7V292</accession>
<dbReference type="eggNOG" id="COG1396">
    <property type="taxonomic scope" value="Bacteria"/>
</dbReference>
<proteinExistence type="predicted"/>
<dbReference type="STRING" id="1319815.HMPREF0202_02730"/>
<name>U7V292_9FUSO</name>
<feature type="non-terminal residue" evidence="1">
    <location>
        <position position="198"/>
    </location>
</feature>
<evidence type="ECO:0000313" key="2">
    <source>
        <dbReference type="Proteomes" id="UP000017081"/>
    </source>
</evidence>
<organism evidence="1 2">
    <name type="scientific">Cetobacterium somerae ATCC BAA-474</name>
    <dbReference type="NCBI Taxonomy" id="1319815"/>
    <lineage>
        <taxon>Bacteria</taxon>
        <taxon>Fusobacteriati</taxon>
        <taxon>Fusobacteriota</taxon>
        <taxon>Fusobacteriia</taxon>
        <taxon>Fusobacteriales</taxon>
        <taxon>Fusobacteriaceae</taxon>
        <taxon>Cetobacterium</taxon>
    </lineage>
</organism>
<dbReference type="EMBL" id="AXZF01000157">
    <property type="protein sequence ID" value="ERT65842.1"/>
    <property type="molecule type" value="Genomic_DNA"/>
</dbReference>
<evidence type="ECO:0000313" key="1">
    <source>
        <dbReference type="EMBL" id="ERT65842.1"/>
    </source>
</evidence>
<dbReference type="AlphaFoldDB" id="U7V292"/>
<comment type="caution">
    <text evidence="1">The sequence shown here is derived from an EMBL/GenBank/DDBJ whole genome shotgun (WGS) entry which is preliminary data.</text>
</comment>
<keyword evidence="2" id="KW-1185">Reference proteome</keyword>
<dbReference type="Proteomes" id="UP000017081">
    <property type="component" value="Unassembled WGS sequence"/>
</dbReference>
<protein>
    <recommendedName>
        <fullName evidence="3">HTH cro/C1-type domain-containing protein</fullName>
    </recommendedName>
</protein>
<gene>
    <name evidence="1" type="ORF">HMPREF0202_02730</name>
</gene>
<dbReference type="HOGENOM" id="CLU_1380647_0_0_0"/>